<evidence type="ECO:0000259" key="3">
    <source>
        <dbReference type="Pfam" id="PF10598"/>
    </source>
</evidence>
<dbReference type="GO" id="GO:0071013">
    <property type="term" value="C:catalytic step 2 spliceosome"/>
    <property type="evidence" value="ECO:0007669"/>
    <property type="project" value="TreeGrafter"/>
</dbReference>
<dbReference type="Pfam" id="PF10598">
    <property type="entry name" value="RRM_4"/>
    <property type="match status" value="1"/>
</dbReference>
<dbReference type="GO" id="GO:0005682">
    <property type="term" value="C:U5 snRNP"/>
    <property type="evidence" value="ECO:0007669"/>
    <property type="project" value="TreeGrafter"/>
</dbReference>
<feature type="region of interest" description="Disordered" evidence="1">
    <location>
        <begin position="107"/>
        <end position="133"/>
    </location>
</feature>
<reference evidence="4" key="1">
    <citation type="submission" date="2017-05" db="UniProtKB">
        <authorList>
            <consortium name="EnsemblMetazoa"/>
        </authorList>
    </citation>
    <scope>IDENTIFICATION</scope>
</reference>
<dbReference type="InParanoid" id="A0A1X7TUX3"/>
<protein>
    <recommendedName>
        <fullName evidence="3">RNA recognition motif spliceosomal PrP8 domain-containing protein</fullName>
    </recommendedName>
</protein>
<keyword evidence="2" id="KW-0472">Membrane</keyword>
<dbReference type="GO" id="GO:0030619">
    <property type="term" value="F:U1 snRNA binding"/>
    <property type="evidence" value="ECO:0007669"/>
    <property type="project" value="TreeGrafter"/>
</dbReference>
<dbReference type="GO" id="GO:0030623">
    <property type="term" value="F:U5 snRNA binding"/>
    <property type="evidence" value="ECO:0007669"/>
    <property type="project" value="TreeGrafter"/>
</dbReference>
<feature type="domain" description="RNA recognition motif spliceosomal PrP8" evidence="3">
    <location>
        <begin position="2"/>
        <end position="37"/>
    </location>
</feature>
<dbReference type="GO" id="GO:0030620">
    <property type="term" value="F:U2 snRNA binding"/>
    <property type="evidence" value="ECO:0007669"/>
    <property type="project" value="TreeGrafter"/>
</dbReference>
<evidence type="ECO:0000313" key="4">
    <source>
        <dbReference type="EnsemblMetazoa" id="Aqu2.1.18857_001"/>
    </source>
</evidence>
<name>A0A1X7TUX3_AMPQE</name>
<dbReference type="OrthoDB" id="1931567at2759"/>
<proteinExistence type="predicted"/>
<evidence type="ECO:0000256" key="1">
    <source>
        <dbReference type="SAM" id="MobiDB-lite"/>
    </source>
</evidence>
<sequence length="133" mass="14966">MVINYKDMNHSNSYGIIRGLQFASFIVQYYGLVLDLLGTCILQVSLSWFSVHDFKDLMQCYLMEHPDPNDENSVGYNDKKCWPTDSRMRLMMHDVDLHLKLSGTEASGAEDSRRSGGSHSVATSGGTTQTNCY</sequence>
<dbReference type="AlphaFoldDB" id="A0A1X7TUX3"/>
<organism evidence="4">
    <name type="scientific">Amphimedon queenslandica</name>
    <name type="common">Sponge</name>
    <dbReference type="NCBI Taxonomy" id="400682"/>
    <lineage>
        <taxon>Eukaryota</taxon>
        <taxon>Metazoa</taxon>
        <taxon>Porifera</taxon>
        <taxon>Demospongiae</taxon>
        <taxon>Heteroscleromorpha</taxon>
        <taxon>Haplosclerida</taxon>
        <taxon>Niphatidae</taxon>
        <taxon>Amphimedon</taxon>
    </lineage>
</organism>
<evidence type="ECO:0000256" key="2">
    <source>
        <dbReference type="SAM" id="Phobius"/>
    </source>
</evidence>
<dbReference type="InterPro" id="IPR019582">
    <property type="entry name" value="RRM_spliceosomal_PrP8"/>
</dbReference>
<dbReference type="InterPro" id="IPR027652">
    <property type="entry name" value="PRP8"/>
</dbReference>
<feature type="compositionally biased region" description="Polar residues" evidence="1">
    <location>
        <begin position="115"/>
        <end position="133"/>
    </location>
</feature>
<dbReference type="STRING" id="400682.A0A1X7TUX3"/>
<feature type="transmembrane region" description="Helical" evidence="2">
    <location>
        <begin position="29"/>
        <end position="49"/>
    </location>
</feature>
<dbReference type="GO" id="GO:0097157">
    <property type="term" value="F:pre-mRNA intronic binding"/>
    <property type="evidence" value="ECO:0007669"/>
    <property type="project" value="TreeGrafter"/>
</dbReference>
<dbReference type="InterPro" id="IPR012337">
    <property type="entry name" value="RNaseH-like_sf"/>
</dbReference>
<accession>A0A1X7TUX3</accession>
<dbReference type="EnsemblMetazoa" id="Aqu2.1.18857_001">
    <property type="protein sequence ID" value="Aqu2.1.18857_001"/>
    <property type="gene ID" value="Aqu2.1.18857"/>
</dbReference>
<keyword evidence="2" id="KW-1133">Transmembrane helix</keyword>
<dbReference type="PANTHER" id="PTHR11140:SF0">
    <property type="entry name" value="PRE-MRNA-PROCESSING-SPLICING FACTOR 8"/>
    <property type="match status" value="1"/>
</dbReference>
<keyword evidence="2" id="KW-0812">Transmembrane</keyword>
<dbReference type="GO" id="GO:0000244">
    <property type="term" value="P:spliceosomal tri-snRNP complex assembly"/>
    <property type="evidence" value="ECO:0007669"/>
    <property type="project" value="TreeGrafter"/>
</dbReference>
<dbReference type="PANTHER" id="PTHR11140">
    <property type="entry name" value="PRE-MRNA SPLICING FACTOR PRP8"/>
    <property type="match status" value="1"/>
</dbReference>
<dbReference type="GO" id="GO:0017070">
    <property type="term" value="F:U6 snRNA binding"/>
    <property type="evidence" value="ECO:0007669"/>
    <property type="project" value="TreeGrafter"/>
</dbReference>
<dbReference type="SUPFAM" id="SSF53098">
    <property type="entry name" value="Ribonuclease H-like"/>
    <property type="match status" value="1"/>
</dbReference>